<evidence type="ECO:0000256" key="9">
    <source>
        <dbReference type="ARBA" id="ARBA00023328"/>
    </source>
</evidence>
<reference evidence="12 13" key="1">
    <citation type="submission" date="2009-12" db="EMBL/GenBank/DDBJ databases">
        <title>The Genome Sequence of Anolis carolinensis (Green Anole Lizard).</title>
        <authorList>
            <consortium name="The Genome Sequencing Platform"/>
            <person name="Di Palma F."/>
            <person name="Alfoldi J."/>
            <person name="Heiman D."/>
            <person name="Young S."/>
            <person name="Grabherr M."/>
            <person name="Johnson J."/>
            <person name="Lander E.S."/>
            <person name="Lindblad-Toh K."/>
        </authorList>
    </citation>
    <scope>NUCLEOTIDE SEQUENCE [LARGE SCALE GENOMIC DNA]</scope>
    <source>
        <strain evidence="12 13">JBL SC #1</strain>
    </source>
</reference>
<reference evidence="12" key="2">
    <citation type="submission" date="2025-08" db="UniProtKB">
        <authorList>
            <consortium name="Ensembl"/>
        </authorList>
    </citation>
    <scope>IDENTIFICATION</scope>
</reference>
<evidence type="ECO:0000256" key="3">
    <source>
        <dbReference type="ARBA" id="ARBA00009914"/>
    </source>
</evidence>
<comment type="similarity">
    <text evidence="3">Belongs to the borealin family.</text>
</comment>
<proteinExistence type="inferred from homology"/>
<organism evidence="12 13">
    <name type="scientific">Anolis carolinensis</name>
    <name type="common">Green anole</name>
    <name type="synonym">American chameleon</name>
    <dbReference type="NCBI Taxonomy" id="28377"/>
    <lineage>
        <taxon>Eukaryota</taxon>
        <taxon>Metazoa</taxon>
        <taxon>Chordata</taxon>
        <taxon>Craniata</taxon>
        <taxon>Vertebrata</taxon>
        <taxon>Euteleostomi</taxon>
        <taxon>Lepidosauria</taxon>
        <taxon>Squamata</taxon>
        <taxon>Bifurcata</taxon>
        <taxon>Unidentata</taxon>
        <taxon>Episquamata</taxon>
        <taxon>Toxicofera</taxon>
        <taxon>Iguania</taxon>
        <taxon>Dactyloidae</taxon>
        <taxon>Anolis</taxon>
    </lineage>
</organism>
<accession>A0A803SVG9</accession>
<evidence type="ECO:0000259" key="11">
    <source>
        <dbReference type="Pfam" id="PF10512"/>
    </source>
</evidence>
<evidence type="ECO:0000256" key="6">
    <source>
        <dbReference type="ARBA" id="ARBA00022776"/>
    </source>
</evidence>
<comment type="subcellular location">
    <subcellularLocation>
        <location evidence="2">Chromosome</location>
        <location evidence="2">Centromere</location>
    </subcellularLocation>
    <subcellularLocation>
        <location evidence="1">Nucleus</location>
    </subcellularLocation>
</comment>
<keyword evidence="5" id="KW-0132">Cell division</keyword>
<evidence type="ECO:0000256" key="2">
    <source>
        <dbReference type="ARBA" id="ARBA00004584"/>
    </source>
</evidence>
<dbReference type="InterPro" id="IPR046466">
    <property type="entry name" value="Borealin_C"/>
</dbReference>
<keyword evidence="7" id="KW-0539">Nucleus</keyword>
<dbReference type="Ensembl" id="ENSACAT00000042552.1">
    <property type="protein sequence ID" value="ENSACAP00000026959.1"/>
    <property type="gene ID" value="ENSACAG00000036122.1"/>
</dbReference>
<dbReference type="GO" id="GO:0000775">
    <property type="term" value="C:chromosome, centromeric region"/>
    <property type="evidence" value="ECO:0007669"/>
    <property type="project" value="UniProtKB-SubCell"/>
</dbReference>
<dbReference type="GO" id="GO:0051301">
    <property type="term" value="P:cell division"/>
    <property type="evidence" value="ECO:0007669"/>
    <property type="project" value="UniProtKB-KW"/>
</dbReference>
<evidence type="ECO:0000256" key="7">
    <source>
        <dbReference type="ARBA" id="ARBA00023242"/>
    </source>
</evidence>
<reference evidence="12" key="3">
    <citation type="submission" date="2025-09" db="UniProtKB">
        <authorList>
            <consortium name="Ensembl"/>
        </authorList>
    </citation>
    <scope>IDENTIFICATION</scope>
</reference>
<feature type="region of interest" description="Disordered" evidence="10">
    <location>
        <begin position="106"/>
        <end position="132"/>
    </location>
</feature>
<dbReference type="PANTHER" id="PTHR16040:SF6">
    <property type="entry name" value="BOREALIN"/>
    <property type="match status" value="1"/>
</dbReference>
<protein>
    <recommendedName>
        <fullName evidence="11">Borealin C-terminal domain-containing protein</fullName>
    </recommendedName>
</protein>
<dbReference type="InterPro" id="IPR018867">
    <property type="entry name" value="Cell_div_borealin"/>
</dbReference>
<evidence type="ECO:0000256" key="1">
    <source>
        <dbReference type="ARBA" id="ARBA00004123"/>
    </source>
</evidence>
<dbReference type="PANTHER" id="PTHR16040">
    <property type="entry name" value="AUSTRALIN, ISOFORM A-RELATED"/>
    <property type="match status" value="1"/>
</dbReference>
<dbReference type="Gene3D" id="6.10.140.560">
    <property type="match status" value="1"/>
</dbReference>
<keyword evidence="6" id="KW-0498">Mitosis</keyword>
<evidence type="ECO:0000256" key="4">
    <source>
        <dbReference type="ARBA" id="ARBA00022454"/>
    </source>
</evidence>
<dbReference type="Proteomes" id="UP000001646">
    <property type="component" value="Chromosome 5"/>
</dbReference>
<dbReference type="GO" id="GO:0005634">
    <property type="term" value="C:nucleus"/>
    <property type="evidence" value="ECO:0007669"/>
    <property type="project" value="UniProtKB-SubCell"/>
</dbReference>
<keyword evidence="9" id="KW-0137">Centromere</keyword>
<evidence type="ECO:0000313" key="12">
    <source>
        <dbReference type="Ensembl" id="ENSACAP00000026959.1"/>
    </source>
</evidence>
<feature type="compositionally biased region" description="Polar residues" evidence="10">
    <location>
        <begin position="106"/>
        <end position="122"/>
    </location>
</feature>
<dbReference type="Pfam" id="PF10512">
    <property type="entry name" value="Borealin"/>
    <property type="match status" value="1"/>
</dbReference>
<evidence type="ECO:0000256" key="10">
    <source>
        <dbReference type="SAM" id="MobiDB-lite"/>
    </source>
</evidence>
<name>A0A803SVG9_ANOCA</name>
<evidence type="ECO:0000256" key="5">
    <source>
        <dbReference type="ARBA" id="ARBA00022618"/>
    </source>
</evidence>
<keyword evidence="4" id="KW-0158">Chromosome</keyword>
<evidence type="ECO:0000313" key="13">
    <source>
        <dbReference type="Proteomes" id="UP000001646"/>
    </source>
</evidence>
<feature type="domain" description="Borealin C-terminal" evidence="11">
    <location>
        <begin position="122"/>
        <end position="237"/>
    </location>
</feature>
<evidence type="ECO:0000256" key="8">
    <source>
        <dbReference type="ARBA" id="ARBA00023306"/>
    </source>
</evidence>
<sequence length="237" mass="26186">MLQYSQLKLNKILLARSKNGLYTRKLSKENTASFLDCKAFFDQEVERCIKKLKVCLKILQENSTILGEMSWISCCILREDKTALEQLALEGADIQEIKEMTSKAFSDSSQNCPESHKSQNQRASKDKLSTPVLPKGGSAATAITQGVTLGFAPRFDFSIFKTSGLWASASHEPIFSIFTNGSPLAGSRNVFITLLASKGESICVKVSDLTEKDLLRLNQAILCSTRKLSAQILHLCK</sequence>
<dbReference type="AlphaFoldDB" id="A0A803SVG9"/>
<keyword evidence="8" id="KW-0131">Cell cycle</keyword>
<keyword evidence="13" id="KW-1185">Reference proteome</keyword>